<evidence type="ECO:0000313" key="2">
    <source>
        <dbReference type="EMBL" id="PYC88156.1"/>
    </source>
</evidence>
<organism evidence="2 3">
    <name type="scientific">Streptomyces tateyamensis</name>
    <dbReference type="NCBI Taxonomy" id="565073"/>
    <lineage>
        <taxon>Bacteria</taxon>
        <taxon>Bacillati</taxon>
        <taxon>Actinomycetota</taxon>
        <taxon>Actinomycetes</taxon>
        <taxon>Kitasatosporales</taxon>
        <taxon>Streptomycetaceae</taxon>
        <taxon>Streptomyces</taxon>
    </lineage>
</organism>
<feature type="compositionally biased region" description="Low complexity" evidence="1">
    <location>
        <begin position="56"/>
        <end position="72"/>
    </location>
</feature>
<feature type="compositionally biased region" description="Low complexity" evidence="1">
    <location>
        <begin position="148"/>
        <end position="158"/>
    </location>
</feature>
<sequence>MTAPGPARPTPGSAAIFGRPVGVALVLPLFGLLVALLVLLPSAGTAHAAAPPPAPGAAATAKAGAMSAQAGPAHHRAVAPAHGTKAGSAAPSPLAPPAWCSSDAPDQVPGHGCSSHPFCGQDAQLPNAPPQPGAAQLPLLVAPSAVPAGTAAQAVARPAPSPDLHLLQVNRP</sequence>
<dbReference type="Proteomes" id="UP000248039">
    <property type="component" value="Unassembled WGS sequence"/>
</dbReference>
<protein>
    <submittedName>
        <fullName evidence="2">Uncharacterized protein</fullName>
    </submittedName>
</protein>
<feature type="compositionally biased region" description="Low complexity" evidence="1">
    <location>
        <begin position="88"/>
        <end position="102"/>
    </location>
</feature>
<feature type="region of interest" description="Disordered" evidence="1">
    <location>
        <begin position="148"/>
        <end position="172"/>
    </location>
</feature>
<evidence type="ECO:0000313" key="3">
    <source>
        <dbReference type="Proteomes" id="UP000248039"/>
    </source>
</evidence>
<dbReference type="AlphaFoldDB" id="A0A2V4PPB4"/>
<evidence type="ECO:0000256" key="1">
    <source>
        <dbReference type="SAM" id="MobiDB-lite"/>
    </source>
</evidence>
<gene>
    <name evidence="2" type="ORF">C7C46_01555</name>
</gene>
<reference evidence="2 3" key="1">
    <citation type="submission" date="2018-03" db="EMBL/GenBank/DDBJ databases">
        <title>Bioinformatic expansion and discovery of thiopeptide antibiotics.</title>
        <authorList>
            <person name="Schwalen C.J."/>
            <person name="Hudson G.A."/>
            <person name="Mitchell D.A."/>
        </authorList>
    </citation>
    <scope>NUCLEOTIDE SEQUENCE [LARGE SCALE GENOMIC DNA]</scope>
    <source>
        <strain evidence="2 3">ATCC 21389</strain>
    </source>
</reference>
<feature type="region of interest" description="Disordered" evidence="1">
    <location>
        <begin position="47"/>
        <end position="115"/>
    </location>
</feature>
<comment type="caution">
    <text evidence="2">The sequence shown here is derived from an EMBL/GenBank/DDBJ whole genome shotgun (WGS) entry which is preliminary data.</text>
</comment>
<proteinExistence type="predicted"/>
<name>A0A2V4PPB4_9ACTN</name>
<keyword evidence="3" id="KW-1185">Reference proteome</keyword>
<dbReference type="RefSeq" id="WP_110664762.1">
    <property type="nucleotide sequence ID" value="NZ_PYBW01000006.1"/>
</dbReference>
<accession>A0A2V4PPB4</accession>
<dbReference type="EMBL" id="PYBW01000006">
    <property type="protein sequence ID" value="PYC88156.1"/>
    <property type="molecule type" value="Genomic_DNA"/>
</dbReference>